<dbReference type="PANTHER" id="PTHR11360">
    <property type="entry name" value="MONOCARBOXYLATE TRANSPORTER"/>
    <property type="match status" value="1"/>
</dbReference>
<evidence type="ECO:0000256" key="2">
    <source>
        <dbReference type="ARBA" id="ARBA00022448"/>
    </source>
</evidence>
<feature type="transmembrane region" description="Helical" evidence="6">
    <location>
        <begin position="395"/>
        <end position="413"/>
    </location>
</feature>
<protein>
    <submittedName>
        <fullName evidence="8">MFS transporter</fullName>
    </submittedName>
</protein>
<evidence type="ECO:0000256" key="5">
    <source>
        <dbReference type="ARBA" id="ARBA00023136"/>
    </source>
</evidence>
<feature type="transmembrane region" description="Helical" evidence="6">
    <location>
        <begin position="304"/>
        <end position="323"/>
    </location>
</feature>
<dbReference type="PROSITE" id="PS50850">
    <property type="entry name" value="MFS"/>
    <property type="match status" value="1"/>
</dbReference>
<comment type="subcellular location">
    <subcellularLocation>
        <location evidence="1">Cell membrane</location>
        <topology evidence="1">Multi-pass membrane protein</topology>
    </subcellularLocation>
</comment>
<keyword evidence="5 6" id="KW-0472">Membrane</keyword>
<feature type="transmembrane region" description="Helical" evidence="6">
    <location>
        <begin position="49"/>
        <end position="74"/>
    </location>
</feature>
<reference evidence="8 9" key="1">
    <citation type="journal article" date="2019" name="Int. J. Syst. Evol. Microbiol.">
        <title>Anaerobacillus alkaliphilus sp. nov., a novel alkaliphilic and moderately halophilic bacterium.</title>
        <authorList>
            <person name="Borsodi A.K."/>
            <person name="Aszalos J.M."/>
            <person name="Bihari P."/>
            <person name="Nagy I."/>
            <person name="Schumann P."/>
            <person name="Sproer C."/>
            <person name="Kovacs A.L."/>
            <person name="Boka K."/>
            <person name="Dobosy P."/>
            <person name="Ovari M."/>
            <person name="Szili-Kovacs T."/>
            <person name="Toth E."/>
        </authorList>
    </citation>
    <scope>NUCLEOTIDE SEQUENCE [LARGE SCALE GENOMIC DNA]</scope>
    <source>
        <strain evidence="8 9">B16-10</strain>
    </source>
</reference>
<feature type="transmembrane region" description="Helical" evidence="6">
    <location>
        <begin position="86"/>
        <end position="104"/>
    </location>
</feature>
<dbReference type="InterPro" id="IPR020846">
    <property type="entry name" value="MFS_dom"/>
</dbReference>
<dbReference type="RefSeq" id="WP_129078066.1">
    <property type="nucleotide sequence ID" value="NZ_QOUX01000032.1"/>
</dbReference>
<evidence type="ECO:0000256" key="3">
    <source>
        <dbReference type="ARBA" id="ARBA00022692"/>
    </source>
</evidence>
<feature type="domain" description="Major facilitator superfamily (MFS) profile" evidence="7">
    <location>
        <begin position="19"/>
        <end position="418"/>
    </location>
</feature>
<evidence type="ECO:0000259" key="7">
    <source>
        <dbReference type="PROSITE" id="PS50850"/>
    </source>
</evidence>
<name>A0A4Q0VV06_9BACI</name>
<feature type="transmembrane region" description="Helical" evidence="6">
    <location>
        <begin position="176"/>
        <end position="195"/>
    </location>
</feature>
<proteinExistence type="predicted"/>
<feature type="transmembrane region" description="Helical" evidence="6">
    <location>
        <begin position="274"/>
        <end position="297"/>
    </location>
</feature>
<dbReference type="Proteomes" id="UP000290649">
    <property type="component" value="Unassembled WGS sequence"/>
</dbReference>
<dbReference type="EMBL" id="QOUX01000032">
    <property type="protein sequence ID" value="RXJ01767.1"/>
    <property type="molecule type" value="Genomic_DNA"/>
</dbReference>
<dbReference type="SUPFAM" id="SSF103473">
    <property type="entry name" value="MFS general substrate transporter"/>
    <property type="match status" value="1"/>
</dbReference>
<feature type="transmembrane region" description="Helical" evidence="6">
    <location>
        <begin position="12"/>
        <end position="29"/>
    </location>
</feature>
<dbReference type="OrthoDB" id="182417at2"/>
<keyword evidence="3 6" id="KW-0812">Transmembrane</keyword>
<evidence type="ECO:0000256" key="6">
    <source>
        <dbReference type="SAM" id="Phobius"/>
    </source>
</evidence>
<dbReference type="InterPro" id="IPR011701">
    <property type="entry name" value="MFS"/>
</dbReference>
<evidence type="ECO:0000313" key="9">
    <source>
        <dbReference type="Proteomes" id="UP000290649"/>
    </source>
</evidence>
<dbReference type="AlphaFoldDB" id="A0A4Q0VV06"/>
<feature type="transmembrane region" description="Helical" evidence="6">
    <location>
        <begin position="110"/>
        <end position="132"/>
    </location>
</feature>
<dbReference type="GO" id="GO:0022857">
    <property type="term" value="F:transmembrane transporter activity"/>
    <property type="evidence" value="ECO:0007669"/>
    <property type="project" value="InterPro"/>
</dbReference>
<feature type="transmembrane region" description="Helical" evidence="6">
    <location>
        <begin position="240"/>
        <end position="262"/>
    </location>
</feature>
<dbReference type="Gene3D" id="1.20.1250.20">
    <property type="entry name" value="MFS general substrate transporter like domains"/>
    <property type="match status" value="2"/>
</dbReference>
<dbReference type="Pfam" id="PF07690">
    <property type="entry name" value="MFS_1"/>
    <property type="match status" value="1"/>
</dbReference>
<dbReference type="PANTHER" id="PTHR11360:SF308">
    <property type="entry name" value="BLL3089 PROTEIN"/>
    <property type="match status" value="1"/>
</dbReference>
<dbReference type="InterPro" id="IPR050327">
    <property type="entry name" value="Proton-linked_MCT"/>
</dbReference>
<accession>A0A4Q0VV06</accession>
<feature type="transmembrane region" description="Helical" evidence="6">
    <location>
        <begin position="144"/>
        <end position="164"/>
    </location>
</feature>
<comment type="caution">
    <text evidence="8">The sequence shown here is derived from an EMBL/GenBank/DDBJ whole genome shotgun (WGS) entry which is preliminary data.</text>
</comment>
<evidence type="ECO:0000256" key="1">
    <source>
        <dbReference type="ARBA" id="ARBA00004651"/>
    </source>
</evidence>
<organism evidence="8 9">
    <name type="scientific">Anaerobacillus alkaliphilus</name>
    <dbReference type="NCBI Taxonomy" id="1548597"/>
    <lineage>
        <taxon>Bacteria</taxon>
        <taxon>Bacillati</taxon>
        <taxon>Bacillota</taxon>
        <taxon>Bacilli</taxon>
        <taxon>Bacillales</taxon>
        <taxon>Bacillaceae</taxon>
        <taxon>Anaerobacillus</taxon>
    </lineage>
</organism>
<evidence type="ECO:0000313" key="8">
    <source>
        <dbReference type="EMBL" id="RXJ01767.1"/>
    </source>
</evidence>
<keyword evidence="2" id="KW-0813">Transport</keyword>
<feature type="transmembrane region" description="Helical" evidence="6">
    <location>
        <begin position="329"/>
        <end position="351"/>
    </location>
</feature>
<sequence length="428" mass="47189">MKKRGNLPFEPPFFYGWIIVFIAALSIFFSGPGQTYSISIFIDAYLSHFGWSSTLVSTMYLFATLLAGFLLFIIGRLVDKHGQRKMTVTVAVLLGVACIFNSMLLGPTMLFIGFFMLRLFGQGSMTLIPGTLIPQWFVGKRGRALSFMAFGSFLSAAALPPFNAWLIDQVGWQASWLVWAGLLLLVFVPLAFFLVRNKPEDVGLFPDNLTAEEAMTTNPKKSSIFEEAWTVKEALRTPQFWMLLFCVAVPSMVNTGIVFHFVPILAESGIGRTQAAFILSIMAMVSFPITFLAGFIVEKIKANYVIAFAALGQIGIMLLLIQTDSYTTAIVFGVARGLVGGFEAISIGIIFPNYFGRANIGSIKGVSSTVMVIGSAFGPLPFALAYDRFSSYQEILYMMMIFPLLAMIFAIISKKPVKQTEKMKEQAS</sequence>
<dbReference type="GO" id="GO:0005886">
    <property type="term" value="C:plasma membrane"/>
    <property type="evidence" value="ECO:0007669"/>
    <property type="project" value="UniProtKB-SubCell"/>
</dbReference>
<dbReference type="InterPro" id="IPR036259">
    <property type="entry name" value="MFS_trans_sf"/>
</dbReference>
<feature type="transmembrane region" description="Helical" evidence="6">
    <location>
        <begin position="363"/>
        <end position="383"/>
    </location>
</feature>
<keyword evidence="9" id="KW-1185">Reference proteome</keyword>
<evidence type="ECO:0000256" key="4">
    <source>
        <dbReference type="ARBA" id="ARBA00022989"/>
    </source>
</evidence>
<keyword evidence="4 6" id="KW-1133">Transmembrane helix</keyword>
<gene>
    <name evidence="8" type="ORF">DS745_09835</name>
</gene>